<keyword evidence="1" id="KW-1133">Transmembrane helix</keyword>
<dbReference type="Proteomes" id="UP000589520">
    <property type="component" value="Unassembled WGS sequence"/>
</dbReference>
<feature type="transmembrane region" description="Helical" evidence="1">
    <location>
        <begin position="12"/>
        <end position="32"/>
    </location>
</feature>
<dbReference type="RefSeq" id="WP_179491401.1">
    <property type="nucleotide sequence ID" value="NZ_JACCCW010000002.1"/>
</dbReference>
<gene>
    <name evidence="2" type="ORF">HDF17_002506</name>
</gene>
<dbReference type="AlphaFoldDB" id="A0A7Y9TGR0"/>
<comment type="caution">
    <text evidence="2">The sequence shown here is derived from an EMBL/GenBank/DDBJ whole genome shotgun (WGS) entry which is preliminary data.</text>
</comment>
<feature type="transmembrane region" description="Helical" evidence="1">
    <location>
        <begin position="52"/>
        <end position="76"/>
    </location>
</feature>
<keyword evidence="3" id="KW-1185">Reference proteome</keyword>
<dbReference type="InterPro" id="IPR025495">
    <property type="entry name" value="DUF4386"/>
</dbReference>
<dbReference type="Pfam" id="PF14329">
    <property type="entry name" value="DUF4386"/>
    <property type="match status" value="1"/>
</dbReference>
<proteinExistence type="predicted"/>
<reference evidence="2 3" key="1">
    <citation type="submission" date="2020-07" db="EMBL/GenBank/DDBJ databases">
        <title>Genomic Encyclopedia of Type Strains, Phase IV (KMG-V): Genome sequencing to study the core and pangenomes of soil and plant-associated prokaryotes.</title>
        <authorList>
            <person name="Whitman W."/>
        </authorList>
    </citation>
    <scope>NUCLEOTIDE SEQUENCE [LARGE SCALE GENOMIC DNA]</scope>
    <source>
        <strain evidence="2 3">X4EP2</strain>
    </source>
</reference>
<keyword evidence="1" id="KW-0472">Membrane</keyword>
<feature type="transmembrane region" description="Helical" evidence="1">
    <location>
        <begin position="164"/>
        <end position="183"/>
    </location>
</feature>
<sequence length="238" mass="26072">MSETPLRSRARLLGFVYLLYFVAAIWGGLLVKGFTVQGDAVATAHNFAVHQVAVRAASAMGLVSIALYLVLTALFYELFRPVSRRLSLIATLLSVAACTIQAFGDVFLAPLQMLAGSQGGFEMEELRSLAQASLAMHTQALQIALVLFGCFDLLIGILIVRSGFLPRIFGVLMVLAGFGWLIYLWPPLADELSRVVQPLGFLAEAVLLVWLLAKGVDEERWRALWVKRESRSSRCAEG</sequence>
<feature type="transmembrane region" description="Helical" evidence="1">
    <location>
        <begin position="134"/>
        <end position="157"/>
    </location>
</feature>
<name>A0A7Y9TGR0_9BACT</name>
<evidence type="ECO:0000313" key="2">
    <source>
        <dbReference type="EMBL" id="NYF80186.1"/>
    </source>
</evidence>
<keyword evidence="1" id="KW-0812">Transmembrane</keyword>
<accession>A0A7Y9TGR0</accession>
<evidence type="ECO:0000256" key="1">
    <source>
        <dbReference type="SAM" id="Phobius"/>
    </source>
</evidence>
<dbReference type="EMBL" id="JACCCW010000002">
    <property type="protein sequence ID" value="NYF80186.1"/>
    <property type="molecule type" value="Genomic_DNA"/>
</dbReference>
<organism evidence="2 3">
    <name type="scientific">Granulicella arctica</name>
    <dbReference type="NCBI Taxonomy" id="940613"/>
    <lineage>
        <taxon>Bacteria</taxon>
        <taxon>Pseudomonadati</taxon>
        <taxon>Acidobacteriota</taxon>
        <taxon>Terriglobia</taxon>
        <taxon>Terriglobales</taxon>
        <taxon>Acidobacteriaceae</taxon>
        <taxon>Granulicella</taxon>
    </lineage>
</organism>
<feature type="transmembrane region" description="Helical" evidence="1">
    <location>
        <begin position="88"/>
        <end position="114"/>
    </location>
</feature>
<evidence type="ECO:0008006" key="4">
    <source>
        <dbReference type="Google" id="ProtNLM"/>
    </source>
</evidence>
<feature type="transmembrane region" description="Helical" evidence="1">
    <location>
        <begin position="195"/>
        <end position="213"/>
    </location>
</feature>
<evidence type="ECO:0000313" key="3">
    <source>
        <dbReference type="Proteomes" id="UP000589520"/>
    </source>
</evidence>
<protein>
    <recommendedName>
        <fullName evidence="4">DUF4386 domain-containing protein</fullName>
    </recommendedName>
</protein>